<keyword evidence="2" id="KW-0732">Signal</keyword>
<dbReference type="KEGG" id="mts:MTES_2369"/>
<dbReference type="InterPro" id="IPR007969">
    <property type="entry name" value="DUF732"/>
</dbReference>
<protein>
    <submittedName>
        <fullName evidence="4">Outer membrane receptor proteins, mostly Fe transport</fullName>
    </submittedName>
</protein>
<accession>E8NGN4</accession>
<feature type="region of interest" description="Disordered" evidence="1">
    <location>
        <begin position="25"/>
        <end position="85"/>
    </location>
</feature>
<evidence type="ECO:0000256" key="1">
    <source>
        <dbReference type="SAM" id="MobiDB-lite"/>
    </source>
</evidence>
<feature type="compositionally biased region" description="Polar residues" evidence="1">
    <location>
        <begin position="32"/>
        <end position="42"/>
    </location>
</feature>
<dbReference type="HOGENOM" id="CLU_1702251_0_0_11"/>
<gene>
    <name evidence="4" type="ordered locus">MTES_2369</name>
</gene>
<evidence type="ECO:0000256" key="2">
    <source>
        <dbReference type="SAM" id="SignalP"/>
    </source>
</evidence>
<reference key="2">
    <citation type="submission" date="2011-02" db="EMBL/GenBank/DDBJ databases">
        <title>Genome sequence of Microbacterium testaceum StLB037.</title>
        <authorList>
            <person name="Morohoshi T."/>
            <person name="Wang W.Z."/>
            <person name="Someya N."/>
            <person name="Ikeda T."/>
        </authorList>
    </citation>
    <scope>NUCLEOTIDE SEQUENCE</scope>
    <source>
        <strain>StLB037</strain>
    </source>
</reference>
<evidence type="ECO:0000259" key="3">
    <source>
        <dbReference type="Pfam" id="PF05305"/>
    </source>
</evidence>
<feature type="signal peptide" evidence="2">
    <location>
        <begin position="1"/>
        <end position="19"/>
    </location>
</feature>
<dbReference type="AlphaFoldDB" id="E8NGN4"/>
<keyword evidence="4" id="KW-0675">Receptor</keyword>
<dbReference type="Pfam" id="PF05305">
    <property type="entry name" value="DUF732"/>
    <property type="match status" value="1"/>
</dbReference>
<dbReference type="Proteomes" id="UP000008975">
    <property type="component" value="Chromosome"/>
</dbReference>
<evidence type="ECO:0000313" key="4">
    <source>
        <dbReference type="EMBL" id="BAJ75333.1"/>
    </source>
</evidence>
<proteinExistence type="predicted"/>
<organism evidence="4 5">
    <name type="scientific">Microbacterium testaceum (strain StLB037)</name>
    <dbReference type="NCBI Taxonomy" id="979556"/>
    <lineage>
        <taxon>Bacteria</taxon>
        <taxon>Bacillati</taxon>
        <taxon>Actinomycetota</taxon>
        <taxon>Actinomycetes</taxon>
        <taxon>Micrococcales</taxon>
        <taxon>Microbacteriaceae</taxon>
        <taxon>Microbacterium</taxon>
    </lineage>
</organism>
<sequence length="154" mass="15306">MLIPGVLALLLALSGCVYAQDAAEQSEPAPTAFSTQDGTDSAVSAEPTDAPVDEAGGAPTDAPVDDPGIPGAPIAVPDEDTSGPSDMLTAIRLTVVELGGDVGAEQVASAADYTCDQLAAGVDRGSIVALQGDIPAGANETLVQLAADEYCPIR</sequence>
<name>E8NGN4_MICTS</name>
<reference evidence="4 5" key="1">
    <citation type="journal article" date="2011" name="J. Bacteriol.">
        <title>Genome sequence of Microbacterium testaceum StLB037, an N-acylhomoserine lactone-degrading bacterium isolated from potato leaves.</title>
        <authorList>
            <person name="Morohoshi T."/>
            <person name="Wang W.-Z."/>
            <person name="Someya N."/>
            <person name="Ikeda T."/>
        </authorList>
    </citation>
    <scope>NUCLEOTIDE SEQUENCE [LARGE SCALE GENOMIC DNA]</scope>
    <source>
        <strain evidence="4 5">StLB037</strain>
    </source>
</reference>
<feature type="domain" description="DUF732" evidence="3">
    <location>
        <begin position="104"/>
        <end position="152"/>
    </location>
</feature>
<evidence type="ECO:0000313" key="5">
    <source>
        <dbReference type="Proteomes" id="UP000008975"/>
    </source>
</evidence>
<dbReference type="EMBL" id="AP012052">
    <property type="protein sequence ID" value="BAJ75333.1"/>
    <property type="molecule type" value="Genomic_DNA"/>
</dbReference>
<feature type="chain" id="PRO_5003225588" evidence="2">
    <location>
        <begin position="20"/>
        <end position="154"/>
    </location>
</feature>